<accession>A0ABV5BC74</accession>
<dbReference type="RefSeq" id="WP_375527046.1">
    <property type="nucleotide sequence ID" value="NZ_JBHILM010000025.1"/>
</dbReference>
<name>A0ABV5BC74_9BACL</name>
<comment type="caution">
    <text evidence="1">The sequence shown here is derived from an EMBL/GenBank/DDBJ whole genome shotgun (WGS) entry which is preliminary data.</text>
</comment>
<dbReference type="EMBL" id="JBHILM010000025">
    <property type="protein sequence ID" value="MFB5683315.1"/>
    <property type="molecule type" value="Genomic_DNA"/>
</dbReference>
<sequence>MLSELYETIDSPSNYKQLKNYIMRLPRVNNPYFGIEKRIETGDSWYFEENKELSRACFGLSYSELEYLVKLYAERIGINNSYFQYPRITRSLKSDNFCDITGLWIPAGFPYISFSESGYDFAHVSLFGFYRHIGTMLSMGTNTVGTEMSEHETIEMINLIEHIDYYFPFEIVVTREHVVPEMYVQ</sequence>
<proteinExistence type="predicted"/>
<organism evidence="1 2">
    <name type="scientific">Paenibacillus terreus</name>
    <dbReference type="NCBI Taxonomy" id="1387834"/>
    <lineage>
        <taxon>Bacteria</taxon>
        <taxon>Bacillati</taxon>
        <taxon>Bacillota</taxon>
        <taxon>Bacilli</taxon>
        <taxon>Bacillales</taxon>
        <taxon>Paenibacillaceae</taxon>
        <taxon>Paenibacillus</taxon>
    </lineage>
</organism>
<keyword evidence="2" id="KW-1185">Reference proteome</keyword>
<dbReference type="Proteomes" id="UP001580407">
    <property type="component" value="Unassembled WGS sequence"/>
</dbReference>
<reference evidence="1 2" key="1">
    <citation type="submission" date="2024-09" db="EMBL/GenBank/DDBJ databases">
        <authorList>
            <person name="Ruan L."/>
        </authorList>
    </citation>
    <scope>NUCLEOTIDE SEQUENCE [LARGE SCALE GENOMIC DNA]</scope>
    <source>
        <strain evidence="1 2">D33</strain>
    </source>
</reference>
<protein>
    <submittedName>
        <fullName evidence="1">Uncharacterized protein</fullName>
    </submittedName>
</protein>
<gene>
    <name evidence="1" type="ORF">ACE3NQ_20555</name>
</gene>
<evidence type="ECO:0000313" key="2">
    <source>
        <dbReference type="Proteomes" id="UP001580407"/>
    </source>
</evidence>
<evidence type="ECO:0000313" key="1">
    <source>
        <dbReference type="EMBL" id="MFB5683315.1"/>
    </source>
</evidence>